<dbReference type="InterPro" id="IPR011009">
    <property type="entry name" value="Kinase-like_dom_sf"/>
</dbReference>
<dbReference type="InterPro" id="IPR050122">
    <property type="entry name" value="RTK"/>
</dbReference>
<dbReference type="PANTHER" id="PTHR24416">
    <property type="entry name" value="TYROSINE-PROTEIN KINASE RECEPTOR"/>
    <property type="match status" value="1"/>
</dbReference>
<reference evidence="5 6" key="1">
    <citation type="journal article" date="2024" name="bioRxiv">
        <title>A reference genome for Trichogramma kaykai: A tiny desert-dwelling parasitoid wasp with competing sex-ratio distorters.</title>
        <authorList>
            <person name="Culotta J."/>
            <person name="Lindsey A.R."/>
        </authorList>
    </citation>
    <scope>NUCLEOTIDE SEQUENCE [LARGE SCALE GENOMIC DNA]</scope>
    <source>
        <strain evidence="5 6">KSX58</strain>
    </source>
</reference>
<feature type="compositionally biased region" description="Low complexity" evidence="1">
    <location>
        <begin position="572"/>
        <end position="591"/>
    </location>
</feature>
<feature type="domain" description="Protein kinase" evidence="4">
    <location>
        <begin position="432"/>
        <end position="789"/>
    </location>
</feature>
<evidence type="ECO:0000256" key="2">
    <source>
        <dbReference type="SAM" id="Phobius"/>
    </source>
</evidence>
<evidence type="ECO:0000259" key="4">
    <source>
        <dbReference type="PROSITE" id="PS50011"/>
    </source>
</evidence>
<feature type="signal peptide" evidence="3">
    <location>
        <begin position="1"/>
        <end position="23"/>
    </location>
</feature>
<dbReference type="PANTHER" id="PTHR24416:SF611">
    <property type="entry name" value="TYROSINE-PROTEIN KINASE TRANSMEMBRANE RECEPTOR ROR"/>
    <property type="match status" value="1"/>
</dbReference>
<dbReference type="InterPro" id="IPR001245">
    <property type="entry name" value="Ser-Thr/Tyr_kinase_cat_dom"/>
</dbReference>
<dbReference type="Proteomes" id="UP001627154">
    <property type="component" value="Unassembled WGS sequence"/>
</dbReference>
<dbReference type="InterPro" id="IPR008266">
    <property type="entry name" value="Tyr_kinase_AS"/>
</dbReference>
<proteinExistence type="predicted"/>
<comment type="caution">
    <text evidence="5">The sequence shown here is derived from an EMBL/GenBank/DDBJ whole genome shotgun (WGS) entry which is preliminary data.</text>
</comment>
<protein>
    <recommendedName>
        <fullName evidence="4">Protein kinase domain-containing protein</fullName>
    </recommendedName>
</protein>
<dbReference type="InterPro" id="IPR020635">
    <property type="entry name" value="Tyr_kinase_cat_dom"/>
</dbReference>
<keyword evidence="6" id="KW-1185">Reference proteome</keyword>
<feature type="transmembrane region" description="Helical" evidence="2">
    <location>
        <begin position="343"/>
        <end position="365"/>
    </location>
</feature>
<evidence type="ECO:0000313" key="5">
    <source>
        <dbReference type="EMBL" id="KAL3399899.1"/>
    </source>
</evidence>
<keyword evidence="2" id="KW-0812">Transmembrane</keyword>
<feature type="region of interest" description="Disordered" evidence="1">
    <location>
        <begin position="568"/>
        <end position="593"/>
    </location>
</feature>
<dbReference type="SMART" id="SM00219">
    <property type="entry name" value="TyrKc"/>
    <property type="match status" value="1"/>
</dbReference>
<dbReference type="EMBL" id="JBJJXI010000055">
    <property type="protein sequence ID" value="KAL3399899.1"/>
    <property type="molecule type" value="Genomic_DNA"/>
</dbReference>
<dbReference type="SUPFAM" id="SSF56112">
    <property type="entry name" value="Protein kinase-like (PK-like)"/>
    <property type="match status" value="1"/>
</dbReference>
<feature type="chain" id="PRO_5044873195" description="Protein kinase domain-containing protein" evidence="3">
    <location>
        <begin position="24"/>
        <end position="807"/>
    </location>
</feature>
<name>A0ABD2X503_9HYME</name>
<dbReference type="CDD" id="cd00192">
    <property type="entry name" value="PTKc"/>
    <property type="match status" value="1"/>
</dbReference>
<dbReference type="PROSITE" id="PS50011">
    <property type="entry name" value="PROTEIN_KINASE_DOM"/>
    <property type="match status" value="1"/>
</dbReference>
<dbReference type="Pfam" id="PF07714">
    <property type="entry name" value="PK_Tyr_Ser-Thr"/>
    <property type="match status" value="1"/>
</dbReference>
<sequence length="807" mass="89921">MLDPTPLVVCVAALIALFTVSSGAEQSVAAVAVEQPDSSNSNNKNNDNYVGNLSVRLVSPGDGDINEENSSRIDAAKLNVSWLLPTTSSDDAAKKPSFYSVQITSIMDEHHDDDDSGSSLSHNSACGEGTIYHVVHDVNVTSVLLPEYRFEDDDDAAMALELELEPACTYRIDFVAHPRASSSSSSSDQLTDHVNYRSLSTVVTLPECIGNWCNCERIGRGLPVPKLRVQNLDDQSVLINWTLGTDRDIPGNNDSSTATLVRSYHVSAGVPHLTSATGLVIYNRTTIFRGNASSFVWHHNDSSLHQLGAKIFATSLDSHGCPSNESSIFLRKLRHAAFYRKNVAAIVFVCFILMFFLSGALVTLVRRWMRKPDYKFANLDMDKFKPRAFLHQQESMYETLLNQRNVLYVEQEIVEARRKDLADEYEISFNRLSIVTELGHGQFGKVYLAQLDGAAGIGGEGRNSGYSNDNLVAVKMSRAHDPSELQQDLLEEIRITKLVGSHPHLVSMIGCCTLPENPICLVLEYMKGGDLLRYLHAVRAAGTVEVSSPLTLSPKDSPDELSIAETTCTSLHSQSPSSPSPQQQQQQHQPQFSRDSRVFFPNNDIKVVESGGCKFEYSGGDERVKGTLSHAEMMHFGLHIARGMEHLEAKGIVHRDLAARNVLMSEHLVLKISDFGLSRRGDYFSRRPGGQRPLPIRWMPAEAIRQRSFTSKSDVWSYGLVLWEIVSYGDFPYPRLSDDRLLRHLLEEDGRPDLQELQTAPAELKQLMNMCWARKPANRPTFQQIVMWLENKIQSTCENNITYKSSA</sequence>
<evidence type="ECO:0000313" key="6">
    <source>
        <dbReference type="Proteomes" id="UP001627154"/>
    </source>
</evidence>
<dbReference type="AlphaFoldDB" id="A0ABD2X503"/>
<dbReference type="PROSITE" id="PS00109">
    <property type="entry name" value="PROTEIN_KINASE_TYR"/>
    <property type="match status" value="1"/>
</dbReference>
<keyword evidence="2" id="KW-1133">Transmembrane helix</keyword>
<accession>A0ABD2X503</accession>
<dbReference type="InterPro" id="IPR000719">
    <property type="entry name" value="Prot_kinase_dom"/>
</dbReference>
<dbReference type="Gene3D" id="3.30.200.20">
    <property type="entry name" value="Phosphorylase Kinase, domain 1"/>
    <property type="match status" value="1"/>
</dbReference>
<keyword evidence="3" id="KW-0732">Signal</keyword>
<evidence type="ECO:0000256" key="3">
    <source>
        <dbReference type="SAM" id="SignalP"/>
    </source>
</evidence>
<dbReference type="Gene3D" id="1.10.510.10">
    <property type="entry name" value="Transferase(Phosphotransferase) domain 1"/>
    <property type="match status" value="1"/>
</dbReference>
<evidence type="ECO:0000256" key="1">
    <source>
        <dbReference type="SAM" id="MobiDB-lite"/>
    </source>
</evidence>
<organism evidence="5 6">
    <name type="scientific">Trichogramma kaykai</name>
    <dbReference type="NCBI Taxonomy" id="54128"/>
    <lineage>
        <taxon>Eukaryota</taxon>
        <taxon>Metazoa</taxon>
        <taxon>Ecdysozoa</taxon>
        <taxon>Arthropoda</taxon>
        <taxon>Hexapoda</taxon>
        <taxon>Insecta</taxon>
        <taxon>Pterygota</taxon>
        <taxon>Neoptera</taxon>
        <taxon>Endopterygota</taxon>
        <taxon>Hymenoptera</taxon>
        <taxon>Apocrita</taxon>
        <taxon>Proctotrupomorpha</taxon>
        <taxon>Chalcidoidea</taxon>
        <taxon>Trichogrammatidae</taxon>
        <taxon>Trichogramma</taxon>
    </lineage>
</organism>
<gene>
    <name evidence="5" type="ORF">TKK_007120</name>
</gene>
<keyword evidence="2" id="KW-0472">Membrane</keyword>